<comment type="caution">
    <text evidence="1">The sequence shown here is derived from an EMBL/GenBank/DDBJ whole genome shotgun (WGS) entry which is preliminary data.</text>
</comment>
<proteinExistence type="predicted"/>
<accession>A0A4V2UIE1</accession>
<dbReference type="OrthoDB" id="5912178at2"/>
<reference evidence="1 2" key="1">
    <citation type="submission" date="2019-03" db="EMBL/GenBank/DDBJ databases">
        <title>Genomic Encyclopedia of Type Strains, Phase IV (KMG-IV): sequencing the most valuable type-strain genomes for metagenomic binning, comparative biology and taxonomic classification.</title>
        <authorList>
            <person name="Goeker M."/>
        </authorList>
    </citation>
    <scope>NUCLEOTIDE SEQUENCE [LARGE SCALE GENOMIC DNA]</scope>
    <source>
        <strain evidence="1 2">DSM 7445</strain>
    </source>
</reference>
<name>A0A4V2UIE1_PAULE</name>
<dbReference type="InterPro" id="IPR012106">
    <property type="entry name" value="Phage_Mu_Gp1"/>
</dbReference>
<dbReference type="Pfam" id="PF10123">
    <property type="entry name" value="Mu-like_Pro"/>
    <property type="match status" value="1"/>
</dbReference>
<evidence type="ECO:0000313" key="2">
    <source>
        <dbReference type="Proteomes" id="UP000295382"/>
    </source>
</evidence>
<sequence>MQSKARHILLDASHAGAVRFLSGLHVNLEEGKQQSWVTVTRTGKFTDPRYGEFEISRSMLLAMVDNFNKGVFGQDVFVDVAHRPNDGAAAKVLKLSVEGDRLRALLEWTPFGMDAVKNKGYRYLSIEYHEQWKDNEQGINHGPVMLGAGLVVRPAIKRLDPIQLSEVTDDGIPVLIHPELQSILLQEMQMKFAELLKKLRSSLEGKKLAEGIIVALMKHAEEAVQLASDEAAAKLICDQFDTTGKQLSEQFGDREVTLSITMPQVSAGLSADQVRQLMADEAKKQADAAKVLAENRTANVKLLSDTIGAATGIDDATKKALADAVTDLITPDMTADQVKKLAEVQIKNGNELVVARQLAALGYPAAVGNVHIPGITVPFEEPKKLGEMYREQMKKTGVFAEGKLHLSAKDNAFVNKVLAEFDRLHAGQIANEVKMLSGGAVNISDTNLPVGFRREVIREALSDLRVLELVQTLTDFTATVTTQIPYELRDMSQVMNDGIVYEGQPIHRAGIGQFMDTAYILPMKLAMLISNEVRHFTQAAAINWDAMARNIESNARIMRELICRRIINELQRAADSYGAVAVANEAFDSQVTGTNSLIKTATFPIVRPYQQRDLQGNAIGNPVNPITITLNGTQITPFDGTGSQPNGTYYRVLSYNLGYIQLVNQAGTPVTPADTGTNTISYSKATNVAKVDLDVAAGLTYEQQLNKVLQAVGARKAVLSGQRFVNPDFLLMSPVLNDTITNAEQFALQAKRNGTDTTPDGDLERVKGLPTYGTNAPGVDLGDERILIGQRGLLGYVVSKPFVTGQPFEAVDSQGRAIGKQQAYGEEYSAIKVPTPVANRMTSVLAYSFSGR</sequence>
<dbReference type="Proteomes" id="UP000295382">
    <property type="component" value="Unassembled WGS sequence"/>
</dbReference>
<gene>
    <name evidence="1" type="ORF">EDC30_10989</name>
</gene>
<dbReference type="AlphaFoldDB" id="A0A4V2UIE1"/>
<organism evidence="1 2">
    <name type="scientific">Paucimonas lemoignei</name>
    <name type="common">Pseudomonas lemoignei</name>
    <dbReference type="NCBI Taxonomy" id="29443"/>
    <lineage>
        <taxon>Bacteria</taxon>
        <taxon>Pseudomonadati</taxon>
        <taxon>Pseudomonadota</taxon>
        <taxon>Betaproteobacteria</taxon>
        <taxon>Burkholderiales</taxon>
        <taxon>Burkholderiaceae</taxon>
        <taxon>Paucimonas</taxon>
    </lineage>
</organism>
<evidence type="ECO:0000313" key="1">
    <source>
        <dbReference type="EMBL" id="TCS35790.1"/>
    </source>
</evidence>
<dbReference type="RefSeq" id="WP_132259470.1">
    <property type="nucleotide sequence ID" value="NZ_SLZQ01000009.1"/>
</dbReference>
<keyword evidence="2" id="KW-1185">Reference proteome</keyword>
<dbReference type="EMBL" id="SLZQ01000009">
    <property type="protein sequence ID" value="TCS35790.1"/>
    <property type="molecule type" value="Genomic_DNA"/>
</dbReference>
<protein>
    <submittedName>
        <fullName evidence="1">Mu-like prophage I protein</fullName>
    </submittedName>
</protein>